<protein>
    <submittedName>
        <fullName evidence="2">Coagulation factor 5/8 C-terminal domain containing protein</fullName>
    </submittedName>
</protein>
<dbReference type="EMBL" id="LR796890">
    <property type="protein sequence ID" value="CAB4172875.1"/>
    <property type="molecule type" value="Genomic_DNA"/>
</dbReference>
<dbReference type="Pfam" id="PF00754">
    <property type="entry name" value="F5_F8_type_C"/>
    <property type="match status" value="1"/>
</dbReference>
<evidence type="ECO:0000313" key="3">
    <source>
        <dbReference type="EMBL" id="CAB4203244.1"/>
    </source>
</evidence>
<reference evidence="2" key="1">
    <citation type="submission" date="2020-05" db="EMBL/GenBank/DDBJ databases">
        <authorList>
            <person name="Chiriac C."/>
            <person name="Salcher M."/>
            <person name="Ghai R."/>
            <person name="Kavagutti S V."/>
        </authorList>
    </citation>
    <scope>NUCLEOTIDE SEQUENCE</scope>
</reference>
<evidence type="ECO:0000259" key="1">
    <source>
        <dbReference type="PROSITE" id="PS50022"/>
    </source>
</evidence>
<dbReference type="InterPro" id="IPR013320">
    <property type="entry name" value="ConA-like_dom_sf"/>
</dbReference>
<dbReference type="Gene3D" id="2.60.120.260">
    <property type="entry name" value="Galactose-binding domain-like"/>
    <property type="match status" value="1"/>
</dbReference>
<dbReference type="PROSITE" id="PS50022">
    <property type="entry name" value="FA58C_3"/>
    <property type="match status" value="1"/>
</dbReference>
<dbReference type="InterPro" id="IPR000421">
    <property type="entry name" value="FA58C"/>
</dbReference>
<dbReference type="EMBL" id="LR797328">
    <property type="protein sequence ID" value="CAB4203244.1"/>
    <property type="molecule type" value="Genomic_DNA"/>
</dbReference>
<accession>A0A6J5PUL0</accession>
<sequence length="493" mass="51540">MSILFAESWENTLDNGSLAVSGWTNTANNISGGIIRGTSARTGVACLRFLYTTTSAANQRGAIYRDLPANINTLRVAGGFNSANSGGAIWITIADGTTAQLSLTKDATTNTLSIRRGDGTGTALATSTNTITGNTWYHVELAVEISDTVGTATVWVNGTSWATVSSADTQAGTNAYANRVYIGHHVTPTSPASNNILLVDDLIVANNDNSQGRIGTASVKSMYATVAGTTQDWTRLVDAGASVATTDNGGTISSSGAAAGQPATNGFDFNDTTYWQASASGANRWLSYDFGSAQALKGFRLSQDSGVNYKSTAYKIQASTDNSTWVDIYTYASAAPTDSGTIAFGATYTYRYWRALTTSAPGVAWRIRILQLFDDSIGPAGNVGDIGGFDSDTSYISTSTAGHVALSGLSNFTLGSDYVHAVIVKALARDDAGATTNQVKPMVRVSSTNYDGSATTTGATYVAAQSVWEENPYTSDAWSNAELDALQAGVKRV</sequence>
<organism evidence="2">
    <name type="scientific">uncultured Caudovirales phage</name>
    <dbReference type="NCBI Taxonomy" id="2100421"/>
    <lineage>
        <taxon>Viruses</taxon>
        <taxon>Duplodnaviria</taxon>
        <taxon>Heunggongvirae</taxon>
        <taxon>Uroviricota</taxon>
        <taxon>Caudoviricetes</taxon>
        <taxon>Peduoviridae</taxon>
        <taxon>Maltschvirus</taxon>
        <taxon>Maltschvirus maltsch</taxon>
    </lineage>
</organism>
<dbReference type="SUPFAM" id="SSF49899">
    <property type="entry name" value="Concanavalin A-like lectins/glucanases"/>
    <property type="match status" value="1"/>
</dbReference>
<proteinExistence type="predicted"/>
<gene>
    <name evidence="3" type="ORF">UFOVP1381_8</name>
    <name evidence="4" type="ORF">UFOVP1476_34</name>
    <name evidence="2" type="ORF">UFOVP944_12</name>
</gene>
<dbReference type="SUPFAM" id="SSF49785">
    <property type="entry name" value="Galactose-binding domain-like"/>
    <property type="match status" value="1"/>
</dbReference>
<evidence type="ECO:0000313" key="2">
    <source>
        <dbReference type="EMBL" id="CAB4172875.1"/>
    </source>
</evidence>
<evidence type="ECO:0000313" key="4">
    <source>
        <dbReference type="EMBL" id="CAB4216079.1"/>
    </source>
</evidence>
<feature type="domain" description="F5/8 type C" evidence="1">
    <location>
        <begin position="234"/>
        <end position="328"/>
    </location>
</feature>
<dbReference type="EMBL" id="LR797437">
    <property type="protein sequence ID" value="CAB4216079.1"/>
    <property type="molecule type" value="Genomic_DNA"/>
</dbReference>
<dbReference type="InterPro" id="IPR008979">
    <property type="entry name" value="Galactose-bd-like_sf"/>
</dbReference>
<name>A0A6J5PUL0_9CAUD</name>